<dbReference type="STRING" id="1867956.BJF95_23355"/>
<dbReference type="SUPFAM" id="SSF75169">
    <property type="entry name" value="DsrEFH-like"/>
    <property type="match status" value="1"/>
</dbReference>
<proteinExistence type="predicted"/>
<keyword evidence="2" id="KW-1185">Reference proteome</keyword>
<comment type="caution">
    <text evidence="1">The sequence shown here is derived from an EMBL/GenBank/DDBJ whole genome shotgun (WGS) entry which is preliminary data.</text>
</comment>
<evidence type="ECO:0000313" key="2">
    <source>
        <dbReference type="Proteomes" id="UP000186894"/>
    </source>
</evidence>
<evidence type="ECO:0008006" key="3">
    <source>
        <dbReference type="Google" id="ProtNLM"/>
    </source>
</evidence>
<dbReference type="PANTHER" id="PTHR37691">
    <property type="entry name" value="BLR3518 PROTEIN"/>
    <property type="match status" value="1"/>
</dbReference>
<evidence type="ECO:0000313" key="1">
    <source>
        <dbReference type="EMBL" id="OLP42559.1"/>
    </source>
</evidence>
<accession>A0A1Q8ZKZ3</accession>
<gene>
    <name evidence="1" type="ORF">BJF95_23355</name>
</gene>
<dbReference type="AlphaFoldDB" id="A0A1Q8ZKZ3"/>
<dbReference type="EMBL" id="MKIM01000032">
    <property type="protein sequence ID" value="OLP42559.1"/>
    <property type="molecule type" value="Genomic_DNA"/>
</dbReference>
<protein>
    <recommendedName>
        <fullName evidence="3">Sulfur reduction protein DsrE</fullName>
    </recommendedName>
</protein>
<organism evidence="1 2">
    <name type="scientific">Rhizobium oryziradicis</name>
    <dbReference type="NCBI Taxonomy" id="1867956"/>
    <lineage>
        <taxon>Bacteria</taxon>
        <taxon>Pseudomonadati</taxon>
        <taxon>Pseudomonadota</taxon>
        <taxon>Alphaproteobacteria</taxon>
        <taxon>Hyphomicrobiales</taxon>
        <taxon>Rhizobiaceae</taxon>
        <taxon>Rhizobium/Agrobacterium group</taxon>
        <taxon>Rhizobium</taxon>
    </lineage>
</organism>
<sequence length="142" mass="15581">MNFGAWTYAPQAVAAEVATKKSHHVVLLIDSDEEKVMRHAIAYIVNLSRAYSEKDEPLSIEVVANGSGIKLFRADTSPFLKELTALRGAYADVTYSMCGSSHALAEQRENKSIPVMDGARLVPFGISRVVELQEQGWTLIQG</sequence>
<dbReference type="Proteomes" id="UP000186894">
    <property type="component" value="Unassembled WGS sequence"/>
</dbReference>
<dbReference type="PANTHER" id="PTHR37691:SF1">
    <property type="entry name" value="BLR3518 PROTEIN"/>
    <property type="match status" value="1"/>
</dbReference>
<name>A0A1Q8ZKZ3_9HYPH</name>
<reference evidence="1 2" key="1">
    <citation type="submission" date="2016-09" db="EMBL/GenBank/DDBJ databases">
        <title>Rhizobium oryziradicis sp. nov., isolated from the root of rice.</title>
        <authorList>
            <person name="Zhao J."/>
            <person name="Zhang X."/>
        </authorList>
    </citation>
    <scope>NUCLEOTIDE SEQUENCE [LARGE SCALE GENOMIC DNA]</scope>
    <source>
        <strain evidence="1 2">N19</strain>
    </source>
</reference>
<dbReference type="InterPro" id="IPR027396">
    <property type="entry name" value="DsrEFH-like"/>
</dbReference>
<dbReference type="Gene3D" id="3.40.1260.10">
    <property type="entry name" value="DsrEFH-like"/>
    <property type="match status" value="1"/>
</dbReference>